<sequence>MSDEEIVAGAPGATSLDVRGSELKPKYRSWRKKYRKMKTHFDDVMKESNSLFVEEQKLEVLSKRLQEQNDQLLDLLLDLNTSLSIPEELRFDLSPAPKTQQPQDERDITFEMANNIIANAHRAFHNHEVPHQDFVRIRQDIESLLARKDAKSLVEMEAQIPHPRYHHPVSGPVAEADPAFLSSSHEDAYLARLDNKLEPAALSEPRILSPQPLSKLTQRELDREVELRNPLSVHNWLKKHGTISDMDAASEGGAANAQTPATANKRRNLAKQIGDKALERAREKEGSPGSTVDNEEEGTAAAAAAADDTPGKPKKAREDDQTYRPKGGRSKSKRKREEGENTPARGKKQRTSLNIPSDA</sequence>
<dbReference type="AlphaFoldDB" id="A0A074YRI8"/>
<evidence type="ECO:0008006" key="7">
    <source>
        <dbReference type="Google" id="ProtNLM"/>
    </source>
</evidence>
<dbReference type="GeneID" id="25362192"/>
<dbReference type="OrthoDB" id="4095124at2759"/>
<organism evidence="5 6">
    <name type="scientific">Aureobasidium subglaciale (strain EXF-2481)</name>
    <name type="common">Aureobasidium pullulans var. subglaciale</name>
    <dbReference type="NCBI Taxonomy" id="1043005"/>
    <lineage>
        <taxon>Eukaryota</taxon>
        <taxon>Fungi</taxon>
        <taxon>Dikarya</taxon>
        <taxon>Ascomycota</taxon>
        <taxon>Pezizomycotina</taxon>
        <taxon>Dothideomycetes</taxon>
        <taxon>Dothideomycetidae</taxon>
        <taxon>Dothideales</taxon>
        <taxon>Saccotheciaceae</taxon>
        <taxon>Aureobasidium</taxon>
    </lineage>
</organism>
<name>A0A074YRI8_AURSE</name>
<dbReference type="Proteomes" id="UP000030641">
    <property type="component" value="Unassembled WGS sequence"/>
</dbReference>
<feature type="domain" description="INO80 complex subunit 3-like middle region" evidence="4">
    <location>
        <begin position="151"/>
        <end position="240"/>
    </location>
</feature>
<dbReference type="InterPro" id="IPR032742">
    <property type="entry name" value="Iec3_N"/>
</dbReference>
<dbReference type="GO" id="GO:0031011">
    <property type="term" value="C:Ino80 complex"/>
    <property type="evidence" value="ECO:0007669"/>
    <property type="project" value="InterPro"/>
</dbReference>
<evidence type="ECO:0000256" key="1">
    <source>
        <dbReference type="SAM" id="Coils"/>
    </source>
</evidence>
<evidence type="ECO:0000313" key="5">
    <source>
        <dbReference type="EMBL" id="KEQ98774.1"/>
    </source>
</evidence>
<dbReference type="Pfam" id="PF14612">
    <property type="entry name" value="Ino80_Iec3"/>
    <property type="match status" value="1"/>
</dbReference>
<dbReference type="EMBL" id="KL584751">
    <property type="protein sequence ID" value="KEQ98774.1"/>
    <property type="molecule type" value="Genomic_DNA"/>
</dbReference>
<evidence type="ECO:0000256" key="2">
    <source>
        <dbReference type="SAM" id="MobiDB-lite"/>
    </source>
</evidence>
<keyword evidence="6" id="KW-1185">Reference proteome</keyword>
<dbReference type="OMA" id="PVSVYNW"/>
<protein>
    <recommendedName>
        <fullName evidence="7">IEC3 subunit of the Ino80 complex, chromatin re-modelling-domain-containing protein</fullName>
    </recommendedName>
</protein>
<keyword evidence="1" id="KW-0175">Coiled coil</keyword>
<feature type="compositionally biased region" description="Low complexity" evidence="2">
    <location>
        <begin position="299"/>
        <end position="308"/>
    </location>
</feature>
<gene>
    <name evidence="5" type="ORF">AUEXF2481DRAFT_1609</name>
</gene>
<accession>A0A074YRI8</accession>
<feature type="domain" description="INO80 complex subunit 3 N-terminal" evidence="3">
    <location>
        <begin position="28"/>
        <end position="95"/>
    </location>
</feature>
<dbReference type="RefSeq" id="XP_013347145.1">
    <property type="nucleotide sequence ID" value="XM_013491691.1"/>
</dbReference>
<dbReference type="Pfam" id="PF24244">
    <property type="entry name" value="Iec3-like_M"/>
    <property type="match status" value="1"/>
</dbReference>
<dbReference type="STRING" id="1043005.A0A074YRI8"/>
<evidence type="ECO:0000259" key="4">
    <source>
        <dbReference type="Pfam" id="PF24244"/>
    </source>
</evidence>
<dbReference type="InterPro" id="IPR055449">
    <property type="entry name" value="Iec3-like_M"/>
</dbReference>
<proteinExistence type="predicted"/>
<reference evidence="5 6" key="1">
    <citation type="journal article" date="2014" name="BMC Genomics">
        <title>Genome sequencing of four Aureobasidium pullulans varieties: biotechnological potential, stress tolerance, and description of new species.</title>
        <authorList>
            <person name="Gostin Ar C."/>
            <person name="Ohm R.A."/>
            <person name="Kogej T."/>
            <person name="Sonjak S."/>
            <person name="Turk M."/>
            <person name="Zajc J."/>
            <person name="Zalar P."/>
            <person name="Grube M."/>
            <person name="Sun H."/>
            <person name="Han J."/>
            <person name="Sharma A."/>
            <person name="Chiniquy J."/>
            <person name="Ngan C.Y."/>
            <person name="Lipzen A."/>
            <person name="Barry K."/>
            <person name="Grigoriev I.V."/>
            <person name="Gunde-Cimerman N."/>
        </authorList>
    </citation>
    <scope>NUCLEOTIDE SEQUENCE [LARGE SCALE GENOMIC DNA]</scope>
    <source>
        <strain evidence="5 6">EXF-2481</strain>
    </source>
</reference>
<evidence type="ECO:0000259" key="3">
    <source>
        <dbReference type="Pfam" id="PF14612"/>
    </source>
</evidence>
<dbReference type="HOGENOM" id="CLU_038623_0_0_1"/>
<feature type="coiled-coil region" evidence="1">
    <location>
        <begin position="51"/>
        <end position="78"/>
    </location>
</feature>
<evidence type="ECO:0000313" key="6">
    <source>
        <dbReference type="Proteomes" id="UP000030641"/>
    </source>
</evidence>
<feature type="region of interest" description="Disordered" evidence="2">
    <location>
        <begin position="278"/>
        <end position="359"/>
    </location>
</feature>
<dbReference type="InParanoid" id="A0A074YRI8"/>
<dbReference type="GO" id="GO:0006338">
    <property type="term" value="P:chromatin remodeling"/>
    <property type="evidence" value="ECO:0007669"/>
    <property type="project" value="InterPro"/>
</dbReference>